<evidence type="ECO:0000256" key="1">
    <source>
        <dbReference type="SAM" id="MobiDB-lite"/>
    </source>
</evidence>
<dbReference type="EMBL" id="CAMXCT020001590">
    <property type="protein sequence ID" value="CAL1144787.1"/>
    <property type="molecule type" value="Genomic_DNA"/>
</dbReference>
<protein>
    <submittedName>
        <fullName evidence="2">Uncharacterized protein</fullName>
    </submittedName>
</protein>
<dbReference type="Proteomes" id="UP001152797">
    <property type="component" value="Unassembled WGS sequence"/>
</dbReference>
<dbReference type="AlphaFoldDB" id="A0A9P1CFN5"/>
<gene>
    <name evidence="2" type="ORF">C1SCF055_LOCUS18326</name>
</gene>
<evidence type="ECO:0000313" key="3">
    <source>
        <dbReference type="EMBL" id="CAL4778724.1"/>
    </source>
</evidence>
<feature type="non-terminal residue" evidence="2">
    <location>
        <position position="1"/>
    </location>
</feature>
<reference evidence="2" key="1">
    <citation type="submission" date="2022-10" db="EMBL/GenBank/DDBJ databases">
        <authorList>
            <person name="Chen Y."/>
            <person name="Dougan E. K."/>
            <person name="Chan C."/>
            <person name="Rhodes N."/>
            <person name="Thang M."/>
        </authorList>
    </citation>
    <scope>NUCLEOTIDE SEQUENCE</scope>
</reference>
<evidence type="ECO:0000313" key="4">
    <source>
        <dbReference type="Proteomes" id="UP001152797"/>
    </source>
</evidence>
<reference evidence="3 4" key="2">
    <citation type="submission" date="2024-05" db="EMBL/GenBank/DDBJ databases">
        <authorList>
            <person name="Chen Y."/>
            <person name="Shah S."/>
            <person name="Dougan E. K."/>
            <person name="Thang M."/>
            <person name="Chan C."/>
        </authorList>
    </citation>
    <scope>NUCLEOTIDE SEQUENCE [LARGE SCALE GENOMIC DNA]</scope>
</reference>
<feature type="region of interest" description="Disordered" evidence="1">
    <location>
        <begin position="210"/>
        <end position="249"/>
    </location>
</feature>
<proteinExistence type="predicted"/>
<organism evidence="2">
    <name type="scientific">Cladocopium goreaui</name>
    <dbReference type="NCBI Taxonomy" id="2562237"/>
    <lineage>
        <taxon>Eukaryota</taxon>
        <taxon>Sar</taxon>
        <taxon>Alveolata</taxon>
        <taxon>Dinophyceae</taxon>
        <taxon>Suessiales</taxon>
        <taxon>Symbiodiniaceae</taxon>
        <taxon>Cladocopium</taxon>
    </lineage>
</organism>
<dbReference type="EMBL" id="CAMXCT010001590">
    <property type="protein sequence ID" value="CAI3991412.1"/>
    <property type="molecule type" value="Genomic_DNA"/>
</dbReference>
<accession>A0A9P1CFN5</accession>
<keyword evidence="4" id="KW-1185">Reference proteome</keyword>
<sequence>VMSPSLVATVWAMSMLQRRRAGQQEAADETLDRRIAEVQREREIEEQLEFVDWSSGRLLNLGDAVNMKQGLKDLKLVDLFFKVMAQPPGILLTSPHPQQLELELHGPESPLVGSMFTTCQPGVGERTSLLRGITDVKVAFRLATMRQQLDVDRAPKLDAVKDWAEYILAELEELSKAQSVAKLAQPHSSASNQMPPVVGPSVKALVSQWEGKESAKKREPEAAKEKAAVGEAKEEQNQQKPIESRIQADGESGIEVALLDGGATHALRQAKPSELSDLRPVEVEMAVGKVCEAGVHLPTGVPSDGSG</sequence>
<comment type="caution">
    <text evidence="2">The sequence shown here is derived from an EMBL/GenBank/DDBJ whole genome shotgun (WGS) entry which is preliminary data.</text>
</comment>
<feature type="compositionally biased region" description="Basic and acidic residues" evidence="1">
    <location>
        <begin position="210"/>
        <end position="248"/>
    </location>
</feature>
<name>A0A9P1CFN5_9DINO</name>
<dbReference type="EMBL" id="CAMXCT030001590">
    <property type="protein sequence ID" value="CAL4778724.1"/>
    <property type="molecule type" value="Genomic_DNA"/>
</dbReference>
<evidence type="ECO:0000313" key="2">
    <source>
        <dbReference type="EMBL" id="CAI3991412.1"/>
    </source>
</evidence>